<evidence type="ECO:0000313" key="1">
    <source>
        <dbReference type="EMBL" id="VFJ13756.1"/>
    </source>
</evidence>
<evidence type="ECO:0008006" key="3">
    <source>
        <dbReference type="Google" id="ProtNLM"/>
    </source>
</evidence>
<dbReference type="Proteomes" id="UP000294299">
    <property type="component" value="Chromosome NFRAN"/>
</dbReference>
<gene>
    <name evidence="1" type="ORF">NFRAN_1434</name>
</gene>
<organism evidence="1 2">
    <name type="scientific">Candidatus Nitrosocosmicus franklandianus</name>
    <dbReference type="NCBI Taxonomy" id="1798806"/>
    <lineage>
        <taxon>Archaea</taxon>
        <taxon>Nitrososphaerota</taxon>
        <taxon>Nitrososphaeria</taxon>
        <taxon>Nitrososphaerales</taxon>
        <taxon>Nitrososphaeraceae</taxon>
        <taxon>Candidatus Nitrosocosmicus</taxon>
    </lineage>
</organism>
<proteinExistence type="predicted"/>
<dbReference type="Pfam" id="PF13238">
    <property type="entry name" value="AAA_18"/>
    <property type="match status" value="1"/>
</dbReference>
<name>A0A484I9H0_9ARCH</name>
<protein>
    <recommendedName>
        <fullName evidence="3">Dephospho-CoA kinase</fullName>
    </recommendedName>
</protein>
<dbReference type="KEGG" id="nfn:NFRAN_1434"/>
<dbReference type="InterPro" id="IPR027417">
    <property type="entry name" value="P-loop_NTPase"/>
</dbReference>
<evidence type="ECO:0000313" key="2">
    <source>
        <dbReference type="Proteomes" id="UP000294299"/>
    </source>
</evidence>
<dbReference type="SUPFAM" id="SSF52540">
    <property type="entry name" value="P-loop containing nucleoside triphosphate hydrolases"/>
    <property type="match status" value="1"/>
</dbReference>
<sequence length="201" mass="22891">MLVSSNQLVICLTGMPGAGKSTVARFLQEFGFHSITMGDVIREKAIENNLPLDDYNLGELMKNFRKTHGNDIVAKLTVEKITNLENSEFIVVDGIRSYDEFIVLKSIGHVKLLSIHASPDIRYNHIRQRDRSDTPSNHENFLQRDEREMSVGISRAIALADESISNNNITVNELKEHVESIVKKWIDEYKNSKQENNITIH</sequence>
<dbReference type="PANTHER" id="PTHR41930:SF1">
    <property type="entry name" value="DEPHOSPHO-COA KINASE"/>
    <property type="match status" value="1"/>
</dbReference>
<reference evidence="1 2" key="1">
    <citation type="submission" date="2019-02" db="EMBL/GenBank/DDBJ databases">
        <authorList>
            <person name="Lehtovirta-Morley E L."/>
        </authorList>
    </citation>
    <scope>NUCLEOTIDE SEQUENCE [LARGE SCALE GENOMIC DNA]</scope>
    <source>
        <strain evidence="1">NFRAN1</strain>
    </source>
</reference>
<dbReference type="AlphaFoldDB" id="A0A484I9H0"/>
<keyword evidence="2" id="KW-1185">Reference proteome</keyword>
<dbReference type="Gene3D" id="3.40.50.300">
    <property type="entry name" value="P-loop containing nucleotide triphosphate hydrolases"/>
    <property type="match status" value="1"/>
</dbReference>
<accession>A0A484I9H0</accession>
<dbReference type="PANTHER" id="PTHR41930">
    <property type="entry name" value="UPF0200 PROTEIN MJ1399"/>
    <property type="match status" value="1"/>
</dbReference>
<dbReference type="EMBL" id="LR216287">
    <property type="protein sequence ID" value="VFJ13756.1"/>
    <property type="molecule type" value="Genomic_DNA"/>
</dbReference>